<dbReference type="EMBL" id="JAPEUX010000007">
    <property type="protein sequence ID" value="KAJ4348522.1"/>
    <property type="molecule type" value="Genomic_DNA"/>
</dbReference>
<feature type="compositionally biased region" description="Gly residues" evidence="1">
    <location>
        <begin position="575"/>
        <end position="595"/>
    </location>
</feature>
<feature type="region of interest" description="Disordered" evidence="1">
    <location>
        <begin position="395"/>
        <end position="453"/>
    </location>
</feature>
<sequence length="667" mass="75063">MRTPTTTTTPFTYSATATAPIVLDISIPLVLLGLEKFHPELAFGEDRHMTRLINLCENLANALDGSGYIVKLWRDTVFEEKLGHNPTQDETRLYEERRAAWRRTEQKRWDGFILSADWALRMMPDHPQPPSKTSEFDLPTVEPVGMPPTLRPGDFLLTPSEAHVASTSHIWTLPFTLQRVNLLASRRDAWELEIHTVMKALSRISNAENSNHSEHPEIKRPFAIIAAERCYPNVSFRHSSSFGTKPTPWDPYTVQNLLLLTTAFERELSTLATPTFLLTYRPLSQFLTTMEVKKMRRSYRALWTELRRDTKGDQEEDVEEGERRTRKKVLEWRGDIDWENGIMLKREQLLGEGGTSWCDYLYRLMDEGKGGGLVRDIAKRTTCEKGTRLSLGLSLQVDRIDKDPNGPKSESENEHGDETPATQRAPHKPQLTQSSLPPSPPPPPPDPHPSVSVINLPIPLQGLDAGPLLAYISLLSSILHFASETDRKEVYEYVSNTKIDARRATETPMQGLKKLTESKRVRVGQQSIDVLKSEVARFLGDGDTVGVQEQKEDDSFSKVEGFVRRRYEDGRRFVGGCGHGEGPEGLGGLHGAGDGDTGDGKSSAHRQSQKTRLSYLERYEYAGGFSVPGRTKVLSLLEAEEDARKRLKEERDRIDGDPSGGDRSGKR</sequence>
<protein>
    <submittedName>
        <fullName evidence="2">Uncharacterized protein</fullName>
    </submittedName>
</protein>
<organism evidence="2 3">
    <name type="scientific">Didymosphaeria variabile</name>
    <dbReference type="NCBI Taxonomy" id="1932322"/>
    <lineage>
        <taxon>Eukaryota</taxon>
        <taxon>Fungi</taxon>
        <taxon>Dikarya</taxon>
        <taxon>Ascomycota</taxon>
        <taxon>Pezizomycotina</taxon>
        <taxon>Dothideomycetes</taxon>
        <taxon>Pleosporomycetidae</taxon>
        <taxon>Pleosporales</taxon>
        <taxon>Massarineae</taxon>
        <taxon>Didymosphaeriaceae</taxon>
        <taxon>Didymosphaeria</taxon>
    </lineage>
</organism>
<feature type="compositionally biased region" description="Basic and acidic residues" evidence="1">
    <location>
        <begin position="646"/>
        <end position="656"/>
    </location>
</feature>
<dbReference type="Proteomes" id="UP001140513">
    <property type="component" value="Unassembled WGS sequence"/>
</dbReference>
<name>A0A9W9C705_9PLEO</name>
<evidence type="ECO:0000256" key="1">
    <source>
        <dbReference type="SAM" id="MobiDB-lite"/>
    </source>
</evidence>
<feature type="compositionally biased region" description="Basic and acidic residues" evidence="1">
    <location>
        <begin position="398"/>
        <end position="418"/>
    </location>
</feature>
<keyword evidence="3" id="KW-1185">Reference proteome</keyword>
<dbReference type="RefSeq" id="XP_056067910.1">
    <property type="nucleotide sequence ID" value="XM_056218645.1"/>
</dbReference>
<dbReference type="OrthoDB" id="3784856at2759"/>
<evidence type="ECO:0000313" key="3">
    <source>
        <dbReference type="Proteomes" id="UP001140513"/>
    </source>
</evidence>
<evidence type="ECO:0000313" key="2">
    <source>
        <dbReference type="EMBL" id="KAJ4348522.1"/>
    </source>
</evidence>
<feature type="region of interest" description="Disordered" evidence="1">
    <location>
        <begin position="646"/>
        <end position="667"/>
    </location>
</feature>
<feature type="region of interest" description="Disordered" evidence="1">
    <location>
        <begin position="575"/>
        <end position="610"/>
    </location>
</feature>
<dbReference type="GeneID" id="80913429"/>
<proteinExistence type="predicted"/>
<accession>A0A9W9C705</accession>
<gene>
    <name evidence="2" type="ORF">N0V89_009899</name>
</gene>
<dbReference type="AlphaFoldDB" id="A0A9W9C705"/>
<comment type="caution">
    <text evidence="2">The sequence shown here is derived from an EMBL/GenBank/DDBJ whole genome shotgun (WGS) entry which is preliminary data.</text>
</comment>
<reference evidence="2" key="1">
    <citation type="submission" date="2022-10" db="EMBL/GenBank/DDBJ databases">
        <title>Tapping the CABI collections for fungal endophytes: first genome assemblies for Collariella, Neodidymelliopsis, Ascochyta clinopodiicola, Didymella pomorum, Didymosphaeria variabile, Neocosmospora piperis and Neocucurbitaria cava.</title>
        <authorList>
            <person name="Hill R."/>
        </authorList>
    </citation>
    <scope>NUCLEOTIDE SEQUENCE</scope>
    <source>
        <strain evidence="2">IMI 356815</strain>
    </source>
</reference>
<feature type="compositionally biased region" description="Pro residues" evidence="1">
    <location>
        <begin position="437"/>
        <end position="448"/>
    </location>
</feature>